<dbReference type="AlphaFoldDB" id="A0A6J6LFD9"/>
<gene>
    <name evidence="2" type="ORF">UFOPK2242_00864</name>
</gene>
<evidence type="ECO:0000256" key="1">
    <source>
        <dbReference type="SAM" id="MobiDB-lite"/>
    </source>
</evidence>
<organism evidence="2">
    <name type="scientific">freshwater metagenome</name>
    <dbReference type="NCBI Taxonomy" id="449393"/>
    <lineage>
        <taxon>unclassified sequences</taxon>
        <taxon>metagenomes</taxon>
        <taxon>ecological metagenomes</taxon>
    </lineage>
</organism>
<accession>A0A6J6LFD9</accession>
<name>A0A6J6LFD9_9ZZZZ</name>
<feature type="region of interest" description="Disordered" evidence="1">
    <location>
        <begin position="140"/>
        <end position="171"/>
    </location>
</feature>
<protein>
    <submittedName>
        <fullName evidence="2">Unannotated protein</fullName>
    </submittedName>
</protein>
<proteinExistence type="predicted"/>
<reference evidence="2" key="1">
    <citation type="submission" date="2020-05" db="EMBL/GenBank/DDBJ databases">
        <authorList>
            <person name="Chiriac C."/>
            <person name="Salcher M."/>
            <person name="Ghai R."/>
            <person name="Kavagutti S V."/>
        </authorList>
    </citation>
    <scope>NUCLEOTIDE SEQUENCE</scope>
</reference>
<dbReference type="EMBL" id="CAEZWM010000098">
    <property type="protein sequence ID" value="CAB4659314.1"/>
    <property type="molecule type" value="Genomic_DNA"/>
</dbReference>
<sequence length="346" mass="37925">MWHGADPSHPAFATPTAELAGEQMLRIHVALDQAVGRAIANAGECDVCVFSLHGMKPNCSDIQTSVLLPELLHRLHFKKAALRMPGGEEWRASGMPVVVPEENMQWIDFVARHFADSVSRRAMNFVKRALPMSLLTAARRATGRTSHKPGDLVGDIPPESPFSAAKEGKGKSEPTYMPLWWYRHRWPSMRYFAIPSFTEGLVRINLRGRERDGIVDIEDYQRTCEEVIAEVRSATSPLTGKSIVAEFFMMRAEDPFDPAGAPADILFRWSDTTQALDHPTAGLIGPVPYQRAGEHDGTGFALFNGDGIAPGDLGTRPGLDLAATIQTMLGRDPVNPSAGVSILDMQ</sequence>
<evidence type="ECO:0000313" key="2">
    <source>
        <dbReference type="EMBL" id="CAB4659314.1"/>
    </source>
</evidence>